<evidence type="ECO:0000256" key="5">
    <source>
        <dbReference type="ARBA" id="ARBA00022842"/>
    </source>
</evidence>
<keyword evidence="3" id="KW-0479">Metal-binding</keyword>
<dbReference type="FunCoup" id="A0A2P6MU25">
    <property type="interactions" value="5"/>
</dbReference>
<comment type="cofactor">
    <cofactor evidence="2">
        <name>Mg(2+)</name>
        <dbReference type="ChEBI" id="CHEBI:18420"/>
    </cofactor>
</comment>
<dbReference type="GO" id="GO:0005739">
    <property type="term" value="C:mitochondrion"/>
    <property type="evidence" value="ECO:0007669"/>
    <property type="project" value="TreeGrafter"/>
</dbReference>
<evidence type="ECO:0000256" key="3">
    <source>
        <dbReference type="ARBA" id="ARBA00022723"/>
    </source>
</evidence>
<dbReference type="InterPro" id="IPR015797">
    <property type="entry name" value="NUDIX_hydrolase-like_dom_sf"/>
</dbReference>
<evidence type="ECO:0000313" key="8">
    <source>
        <dbReference type="EMBL" id="PRP75221.1"/>
    </source>
</evidence>
<accession>A0A2P6MU25</accession>
<dbReference type="PROSITE" id="PS51462">
    <property type="entry name" value="NUDIX"/>
    <property type="match status" value="1"/>
</dbReference>
<dbReference type="OrthoDB" id="1695362at2759"/>
<evidence type="ECO:0000313" key="10">
    <source>
        <dbReference type="Proteomes" id="UP000241769"/>
    </source>
</evidence>
<gene>
    <name evidence="9" type="ORF">PROFUN_08441</name>
    <name evidence="8" type="ORF">PROFUN_15943</name>
</gene>
<dbReference type="Gene3D" id="3.90.79.10">
    <property type="entry name" value="Nucleoside Triphosphate Pyrophosphohydrolase"/>
    <property type="match status" value="1"/>
</dbReference>
<dbReference type="CDD" id="cd18870">
    <property type="entry name" value="NUDIX_AcylCoAdiphos_Nudt19"/>
    <property type="match status" value="1"/>
</dbReference>
<reference evidence="8 10" key="1">
    <citation type="journal article" date="2018" name="Genome Biol. Evol.">
        <title>Multiple Roots of Fruiting Body Formation in Amoebozoa.</title>
        <authorList>
            <person name="Hillmann F."/>
            <person name="Forbes G."/>
            <person name="Novohradska S."/>
            <person name="Ferling I."/>
            <person name="Riege K."/>
            <person name="Groth M."/>
            <person name="Westermann M."/>
            <person name="Marz M."/>
            <person name="Spaller T."/>
            <person name="Winckler T."/>
            <person name="Schaap P."/>
            <person name="Glockner G."/>
        </authorList>
    </citation>
    <scope>NUCLEOTIDE SEQUENCE [LARGE SCALE GENOMIC DNA]</scope>
    <source>
        <strain evidence="8 10">Jena</strain>
    </source>
</reference>
<evidence type="ECO:0000256" key="4">
    <source>
        <dbReference type="ARBA" id="ARBA00022801"/>
    </source>
</evidence>
<dbReference type="InParanoid" id="A0A2P6MU25"/>
<dbReference type="GO" id="GO:0046872">
    <property type="term" value="F:metal ion binding"/>
    <property type="evidence" value="ECO:0007669"/>
    <property type="project" value="UniProtKB-KW"/>
</dbReference>
<organism evidence="8 10">
    <name type="scientific">Planoprotostelium fungivorum</name>
    <dbReference type="NCBI Taxonomy" id="1890364"/>
    <lineage>
        <taxon>Eukaryota</taxon>
        <taxon>Amoebozoa</taxon>
        <taxon>Evosea</taxon>
        <taxon>Variosea</taxon>
        <taxon>Cavosteliida</taxon>
        <taxon>Cavosteliaceae</taxon>
        <taxon>Planoprotostelium</taxon>
    </lineage>
</organism>
<comment type="caution">
    <text evidence="8">The sequence shown here is derived from an EMBL/GenBank/DDBJ whole genome shotgun (WGS) entry which is preliminary data.</text>
</comment>
<evidence type="ECO:0000256" key="6">
    <source>
        <dbReference type="ARBA" id="ARBA00023211"/>
    </source>
</evidence>
<keyword evidence="10" id="KW-1185">Reference proteome</keyword>
<dbReference type="Proteomes" id="UP000241769">
    <property type="component" value="Unassembled WGS sequence"/>
</dbReference>
<evidence type="ECO:0000313" key="9">
    <source>
        <dbReference type="EMBL" id="PRP84241.1"/>
    </source>
</evidence>
<sequence length="342" mass="38929">MMLKNTTTLFSPRLSRAYTAAARNDKARPLRPAASVIMTRDNKTPSSAYNYEIMMIQRSKGSNFFAGAFAFPGGVIEEADFDPKWKDMLGDSAKDSENVRVSLEEKELNELGFRIGATREVFEEVNILLGQTKDRAAVTNAGSSWRPLVHNDAKEYHRMCTEMAVRPLVEKLVPFSHWTTPVSEGGSRYNTLFYLFHGGEEEFGTAGHDNVETINMRWLCPRTALNAFDAGEIFLPPPTWVMIHEMSQYKSIHGLMESMKGKNFGSGIYENMPVLMRGDRVDDKVREEVETKFHINSSDRQIVRDKRHKDGGNEMNRVVVTTSKEAGDRWKYMYWKGSESKL</sequence>
<dbReference type="AlphaFoldDB" id="A0A2P6MU25"/>
<dbReference type="InterPro" id="IPR000086">
    <property type="entry name" value="NUDIX_hydrolase_dom"/>
</dbReference>
<dbReference type="PANTHER" id="PTHR12318:SF0">
    <property type="entry name" value="ACYL-COENZYME A DIPHOSPHATASE NUDT19"/>
    <property type="match status" value="1"/>
</dbReference>
<dbReference type="PANTHER" id="PTHR12318">
    <property type="entry name" value="TESTOSTERONE-REGULATED PROTEIN RP2"/>
    <property type="match status" value="1"/>
</dbReference>
<evidence type="ECO:0000259" key="7">
    <source>
        <dbReference type="PROSITE" id="PS51462"/>
    </source>
</evidence>
<keyword evidence="5" id="KW-0460">Magnesium</keyword>
<keyword evidence="4 8" id="KW-0378">Hydrolase</keyword>
<name>A0A2P6MU25_9EUKA</name>
<dbReference type="SUPFAM" id="SSF55811">
    <property type="entry name" value="Nudix"/>
    <property type="match status" value="1"/>
</dbReference>
<dbReference type="GO" id="GO:0016818">
    <property type="term" value="F:hydrolase activity, acting on acid anhydrides, in phosphorus-containing anhydrides"/>
    <property type="evidence" value="ECO:0007669"/>
    <property type="project" value="InterPro"/>
</dbReference>
<proteinExistence type="predicted"/>
<dbReference type="EMBL" id="MDYQ01000067">
    <property type="protein sequence ID" value="PRP84241.1"/>
    <property type="molecule type" value="Genomic_DNA"/>
</dbReference>
<comment type="cofactor">
    <cofactor evidence="1">
        <name>Mn(2+)</name>
        <dbReference type="ChEBI" id="CHEBI:29035"/>
    </cofactor>
</comment>
<dbReference type="STRING" id="1890364.A0A2P6MU25"/>
<keyword evidence="6" id="KW-0464">Manganese</keyword>
<dbReference type="EMBL" id="MDYQ01000407">
    <property type="protein sequence ID" value="PRP75221.1"/>
    <property type="molecule type" value="Genomic_DNA"/>
</dbReference>
<dbReference type="InterPro" id="IPR039121">
    <property type="entry name" value="NUDT19"/>
</dbReference>
<evidence type="ECO:0000256" key="2">
    <source>
        <dbReference type="ARBA" id="ARBA00001946"/>
    </source>
</evidence>
<evidence type="ECO:0000256" key="1">
    <source>
        <dbReference type="ARBA" id="ARBA00001936"/>
    </source>
</evidence>
<feature type="domain" description="Nudix hydrolase" evidence="7">
    <location>
        <begin position="29"/>
        <end position="241"/>
    </location>
</feature>
<protein>
    <submittedName>
        <fullName evidence="8">NUDIX hydrolase</fullName>
    </submittedName>
</protein>